<accession>A0A8B8FPJ2</accession>
<name>A0A8B8FPJ2_9HEMI</name>
<dbReference type="RefSeq" id="XP_025412859.1">
    <property type="nucleotide sequence ID" value="XM_025557074.1"/>
</dbReference>
<evidence type="ECO:0000313" key="1">
    <source>
        <dbReference type="Proteomes" id="UP000694846"/>
    </source>
</evidence>
<protein>
    <submittedName>
        <fullName evidence="2">Uncharacterized protein LOC112685240</fullName>
    </submittedName>
</protein>
<reference evidence="2" key="1">
    <citation type="submission" date="2025-08" db="UniProtKB">
        <authorList>
            <consortium name="RefSeq"/>
        </authorList>
    </citation>
    <scope>IDENTIFICATION</scope>
    <source>
        <tissue evidence="2">Whole body</tissue>
    </source>
</reference>
<evidence type="ECO:0000313" key="2">
    <source>
        <dbReference type="RefSeq" id="XP_025412859.1"/>
    </source>
</evidence>
<dbReference type="Gene3D" id="3.90.1600.10">
    <property type="entry name" value="Palm domain of DNA polymerase"/>
    <property type="match status" value="1"/>
</dbReference>
<keyword evidence="1" id="KW-1185">Reference proteome</keyword>
<organism evidence="1 2">
    <name type="scientific">Sipha flava</name>
    <name type="common">yellow sugarcane aphid</name>
    <dbReference type="NCBI Taxonomy" id="143950"/>
    <lineage>
        <taxon>Eukaryota</taxon>
        <taxon>Metazoa</taxon>
        <taxon>Ecdysozoa</taxon>
        <taxon>Arthropoda</taxon>
        <taxon>Hexapoda</taxon>
        <taxon>Insecta</taxon>
        <taxon>Pterygota</taxon>
        <taxon>Neoptera</taxon>
        <taxon>Paraneoptera</taxon>
        <taxon>Hemiptera</taxon>
        <taxon>Sternorrhyncha</taxon>
        <taxon>Aphidomorpha</taxon>
        <taxon>Aphidoidea</taxon>
        <taxon>Aphididae</taxon>
        <taxon>Sipha</taxon>
    </lineage>
</organism>
<dbReference type="PANTHER" id="PTHR31511:SF12">
    <property type="entry name" value="RHO TERMINATION FACTOR N-TERMINAL DOMAIN-CONTAINING PROTEIN"/>
    <property type="match status" value="1"/>
</dbReference>
<dbReference type="PANTHER" id="PTHR31511">
    <property type="entry name" value="PROTEIN CBG23764"/>
    <property type="match status" value="1"/>
</dbReference>
<gene>
    <name evidence="2" type="primary">LOC112685240</name>
</gene>
<sequence>MDVLQFDKPIYVGFSILDLSKTLIYDFHYNSMVENYGSNIQLMYTDTDSLIYYIKTVNFYTDLINKPNILNRMDTSNLSPNHPCYCVDRKKLPGTFTDETKGQAIREFVALRAKSYAYNLAGEEKLKAKGVRRHVVKNHMTIEDYKQCLFWDGSMARNARELAINQFNAFKCTGQKSLTNQYTPYRVNISLRSFKHQMKSISTVKLALNRSDDKRLVLENQINTRAHGHYRNEETPTFDETELDRFNDSEKELMDLLVAEILI</sequence>
<dbReference type="GO" id="GO:0071897">
    <property type="term" value="P:DNA biosynthetic process"/>
    <property type="evidence" value="ECO:0007669"/>
    <property type="project" value="UniProtKB-ARBA"/>
</dbReference>
<dbReference type="InterPro" id="IPR023211">
    <property type="entry name" value="DNA_pol_palm_dom_sf"/>
</dbReference>
<dbReference type="GeneID" id="112685240"/>
<dbReference type="SUPFAM" id="SSF56672">
    <property type="entry name" value="DNA/RNA polymerases"/>
    <property type="match status" value="1"/>
</dbReference>
<dbReference type="AlphaFoldDB" id="A0A8B8FPJ2"/>
<dbReference type="OrthoDB" id="6573037at2759"/>
<dbReference type="Proteomes" id="UP000694846">
    <property type="component" value="Unplaced"/>
</dbReference>
<proteinExistence type="predicted"/>
<dbReference type="InterPro" id="IPR043502">
    <property type="entry name" value="DNA/RNA_pol_sf"/>
</dbReference>